<protein>
    <submittedName>
        <fullName evidence="1">Uncharacterized protein</fullName>
    </submittedName>
</protein>
<accession>A0A834IQK9</accession>
<keyword evidence="2" id="KW-1185">Reference proteome</keyword>
<dbReference type="AlphaFoldDB" id="A0A834IQK9"/>
<dbReference type="Proteomes" id="UP000625711">
    <property type="component" value="Unassembled WGS sequence"/>
</dbReference>
<proteinExistence type="predicted"/>
<reference evidence="1" key="1">
    <citation type="submission" date="2020-08" db="EMBL/GenBank/DDBJ databases">
        <title>Genome sequencing and assembly of the red palm weevil Rhynchophorus ferrugineus.</title>
        <authorList>
            <person name="Dias G.B."/>
            <person name="Bergman C.M."/>
            <person name="Manee M."/>
        </authorList>
    </citation>
    <scope>NUCLEOTIDE SEQUENCE</scope>
    <source>
        <strain evidence="1">AA-2017</strain>
        <tissue evidence="1">Whole larva</tissue>
    </source>
</reference>
<name>A0A834IQK9_RHYFE</name>
<evidence type="ECO:0000313" key="1">
    <source>
        <dbReference type="EMBL" id="KAF7284121.1"/>
    </source>
</evidence>
<gene>
    <name evidence="1" type="ORF">GWI33_022580</name>
</gene>
<evidence type="ECO:0000313" key="2">
    <source>
        <dbReference type="Proteomes" id="UP000625711"/>
    </source>
</evidence>
<comment type="caution">
    <text evidence="1">The sequence shown here is derived from an EMBL/GenBank/DDBJ whole genome shotgun (WGS) entry which is preliminary data.</text>
</comment>
<sequence>MIEVRRCKSVLNLDVSKFPPERDFGIYCQQNKMIRLPISSVWENEQEREMGKPKRECNFLVGCRALVPNNKGVREESGNVKGSTKNNR</sequence>
<dbReference type="EMBL" id="JAACXV010000083">
    <property type="protein sequence ID" value="KAF7284121.1"/>
    <property type="molecule type" value="Genomic_DNA"/>
</dbReference>
<organism evidence="1 2">
    <name type="scientific">Rhynchophorus ferrugineus</name>
    <name type="common">Red palm weevil</name>
    <name type="synonym">Curculio ferrugineus</name>
    <dbReference type="NCBI Taxonomy" id="354439"/>
    <lineage>
        <taxon>Eukaryota</taxon>
        <taxon>Metazoa</taxon>
        <taxon>Ecdysozoa</taxon>
        <taxon>Arthropoda</taxon>
        <taxon>Hexapoda</taxon>
        <taxon>Insecta</taxon>
        <taxon>Pterygota</taxon>
        <taxon>Neoptera</taxon>
        <taxon>Endopterygota</taxon>
        <taxon>Coleoptera</taxon>
        <taxon>Polyphaga</taxon>
        <taxon>Cucujiformia</taxon>
        <taxon>Curculionidae</taxon>
        <taxon>Dryophthorinae</taxon>
        <taxon>Rhynchophorus</taxon>
    </lineage>
</organism>